<evidence type="ECO:0000313" key="1">
    <source>
        <dbReference type="EMBL" id="MFA0812409.1"/>
    </source>
</evidence>
<organism evidence="1 2">
    <name type="scientific">Microbulbifer epialgicus</name>
    <dbReference type="NCBI Taxonomy" id="393907"/>
    <lineage>
        <taxon>Bacteria</taxon>
        <taxon>Pseudomonadati</taxon>
        <taxon>Pseudomonadota</taxon>
        <taxon>Gammaproteobacteria</taxon>
        <taxon>Cellvibrionales</taxon>
        <taxon>Microbulbiferaceae</taxon>
        <taxon>Microbulbifer</taxon>
    </lineage>
</organism>
<comment type="caution">
    <text evidence="1">The sequence shown here is derived from an EMBL/GenBank/DDBJ whole genome shotgun (WGS) entry which is preliminary data.</text>
</comment>
<dbReference type="EMBL" id="JBGMEK010000041">
    <property type="protein sequence ID" value="MFA0812409.1"/>
    <property type="molecule type" value="Genomic_DNA"/>
</dbReference>
<gene>
    <name evidence="1" type="ORF">ACCI49_15970</name>
</gene>
<dbReference type="PIRSF" id="PIRSF008546">
    <property type="entry name" value="UCP008546"/>
    <property type="match status" value="1"/>
</dbReference>
<name>A0ABV4P346_9GAMM</name>
<evidence type="ECO:0000313" key="2">
    <source>
        <dbReference type="Proteomes" id="UP001569428"/>
    </source>
</evidence>
<protein>
    <submittedName>
        <fullName evidence="1">DUF1810 domain-containing protein</fullName>
    </submittedName>
</protein>
<accession>A0ABV4P346</accession>
<dbReference type="Proteomes" id="UP001569428">
    <property type="component" value="Unassembled WGS sequence"/>
</dbReference>
<dbReference type="RefSeq" id="WP_371840078.1">
    <property type="nucleotide sequence ID" value="NZ_JBGMEK010000041.1"/>
</dbReference>
<proteinExistence type="predicted"/>
<sequence length="143" mass="16409">MAEKFNLARFVEAQRNSYETALAELQRGKKRSHWMWYIFPQIVGLGHSAMAQQYGVKTLGEAKAYLDHPQLGKRLKECCDTLLEIQDRTAHQVFGSPDDMKLKSCMTLFALASGSGNIFEKVLQKYYQGQKDPRTLEILQKLH</sequence>
<dbReference type="InterPro" id="IPR014937">
    <property type="entry name" value="DUF1810"/>
</dbReference>
<dbReference type="InterPro" id="IPR036287">
    <property type="entry name" value="Rv1873-like_sf"/>
</dbReference>
<dbReference type="SUPFAM" id="SSF140736">
    <property type="entry name" value="Rv1873-like"/>
    <property type="match status" value="1"/>
</dbReference>
<dbReference type="Pfam" id="PF08837">
    <property type="entry name" value="DUF1810"/>
    <property type="match status" value="1"/>
</dbReference>
<keyword evidence="2" id="KW-1185">Reference proteome</keyword>
<reference evidence="1 2" key="1">
    <citation type="submission" date="2024-08" db="EMBL/GenBank/DDBJ databases">
        <authorList>
            <person name="Ishaq N."/>
        </authorList>
    </citation>
    <scope>NUCLEOTIDE SEQUENCE [LARGE SCALE GENOMIC DNA]</scope>
    <source>
        <strain evidence="1 2">DSM 18651</strain>
    </source>
</reference>
<dbReference type="Gene3D" id="1.25.40.380">
    <property type="entry name" value="Protein of unknown function DUF1810"/>
    <property type="match status" value="1"/>
</dbReference>